<dbReference type="InterPro" id="IPR023214">
    <property type="entry name" value="HAD_sf"/>
</dbReference>
<dbReference type="PANTHER" id="PTHR43434:SF20">
    <property type="entry name" value="5'-NUCLEOTIDASE"/>
    <property type="match status" value="1"/>
</dbReference>
<dbReference type="AlphaFoldDB" id="A0A1I5A5S8"/>
<dbReference type="Gene3D" id="3.40.50.1000">
    <property type="entry name" value="HAD superfamily/HAD-like"/>
    <property type="match status" value="1"/>
</dbReference>
<reference evidence="1 2" key="1">
    <citation type="submission" date="2016-10" db="EMBL/GenBank/DDBJ databases">
        <authorList>
            <person name="de Groot N.N."/>
        </authorList>
    </citation>
    <scope>NUCLEOTIDE SEQUENCE [LARGE SCALE GENOMIC DNA]</scope>
    <source>
        <strain evidence="1 2">CGMCC 1.7659</strain>
    </source>
</reference>
<name>A0A1I5A5S8_9GAMM</name>
<organism evidence="1 2">
    <name type="scientific">Dokdonella immobilis</name>
    <dbReference type="NCBI Taxonomy" id="578942"/>
    <lineage>
        <taxon>Bacteria</taxon>
        <taxon>Pseudomonadati</taxon>
        <taxon>Pseudomonadota</taxon>
        <taxon>Gammaproteobacteria</taxon>
        <taxon>Lysobacterales</taxon>
        <taxon>Rhodanobacteraceae</taxon>
        <taxon>Dokdonella</taxon>
    </lineage>
</organism>
<dbReference type="PANTHER" id="PTHR43434">
    <property type="entry name" value="PHOSPHOGLYCOLATE PHOSPHATASE"/>
    <property type="match status" value="1"/>
</dbReference>
<dbReference type="STRING" id="578942.SAMN05216289_13241"/>
<protein>
    <submittedName>
        <fullName evidence="1">Phosphoglycolate phosphatase</fullName>
    </submittedName>
</protein>
<dbReference type="Gene3D" id="1.10.150.240">
    <property type="entry name" value="Putative phosphatase, domain 2"/>
    <property type="match status" value="1"/>
</dbReference>
<proteinExistence type="predicted"/>
<dbReference type="RefSeq" id="WP_175498152.1">
    <property type="nucleotide sequence ID" value="NZ_FOVF01000032.1"/>
</dbReference>
<dbReference type="SUPFAM" id="SSF56784">
    <property type="entry name" value="HAD-like"/>
    <property type="match status" value="1"/>
</dbReference>
<dbReference type="SFLD" id="SFLDS00003">
    <property type="entry name" value="Haloacid_Dehalogenase"/>
    <property type="match status" value="1"/>
</dbReference>
<accession>A0A1I5A5S8</accession>
<dbReference type="InterPro" id="IPR036412">
    <property type="entry name" value="HAD-like_sf"/>
</dbReference>
<dbReference type="Pfam" id="PF13419">
    <property type="entry name" value="HAD_2"/>
    <property type="match status" value="1"/>
</dbReference>
<dbReference type="GO" id="GO:0005829">
    <property type="term" value="C:cytosol"/>
    <property type="evidence" value="ECO:0007669"/>
    <property type="project" value="TreeGrafter"/>
</dbReference>
<dbReference type="EMBL" id="FOVF01000032">
    <property type="protein sequence ID" value="SFN57758.1"/>
    <property type="molecule type" value="Genomic_DNA"/>
</dbReference>
<evidence type="ECO:0000313" key="1">
    <source>
        <dbReference type="EMBL" id="SFN57758.1"/>
    </source>
</evidence>
<keyword evidence="2" id="KW-1185">Reference proteome</keyword>
<dbReference type="GO" id="GO:0004713">
    <property type="term" value="F:protein tyrosine kinase activity"/>
    <property type="evidence" value="ECO:0007669"/>
    <property type="project" value="TreeGrafter"/>
</dbReference>
<evidence type="ECO:0000313" key="2">
    <source>
        <dbReference type="Proteomes" id="UP000198575"/>
    </source>
</evidence>
<dbReference type="InterPro" id="IPR050155">
    <property type="entry name" value="HAD-like_hydrolase_sf"/>
</dbReference>
<dbReference type="SFLD" id="SFLDG01129">
    <property type="entry name" value="C1.5:_HAD__Beta-PGM__Phosphata"/>
    <property type="match status" value="1"/>
</dbReference>
<gene>
    <name evidence="1" type="ORF">SAMN05216289_13241</name>
</gene>
<dbReference type="InterPro" id="IPR023198">
    <property type="entry name" value="PGP-like_dom2"/>
</dbReference>
<sequence length="215" mass="23365">MNGRPRLVLFDLDGTLIDSEIGITGSMTHALRALDVEPPPREVLRSWIGPPLHASFPQVLGADSERVDLAVQHYHERFDAIGWSEHVVYPGIVELLDELHARGDRLAVVTSKVVTQARRIVAHLPFGHRFDAVFGPTPETRSSTKAMLVAEALRTLDGDPSKTAMIGDRRYDIEGARANAVRAVGVLWGFGSTDELRKAGAHAIVTAPGELLAAL</sequence>
<dbReference type="InterPro" id="IPR041492">
    <property type="entry name" value="HAD_2"/>
</dbReference>
<dbReference type="Proteomes" id="UP000198575">
    <property type="component" value="Unassembled WGS sequence"/>
</dbReference>